<keyword evidence="1" id="KW-0812">Transmembrane</keyword>
<evidence type="ECO:0000313" key="3">
    <source>
        <dbReference type="Proteomes" id="UP001596056"/>
    </source>
</evidence>
<sequence length="182" mass="18888">MDFQDILRLLHLGALTVWIGGGLGLVVLSAAATGTHDDQHALRIIKGATILGPVLTVPAALAVLASGLLLVWAGSHPWEAWLTLSLLGTGVTFAVGALRVGPLLERAALVWERDGDEAQALRLGCRALRIARIDQVILFALLAINVLQPGWEDRGLLLTLAVAAAVAALLALRPAPGTAAAS</sequence>
<feature type="transmembrane region" description="Helical" evidence="1">
    <location>
        <begin position="6"/>
        <end position="29"/>
    </location>
</feature>
<protein>
    <submittedName>
        <fullName evidence="2">DUF2269 family protein</fullName>
    </submittedName>
</protein>
<accession>A0ABW0SDS2</accession>
<dbReference type="EMBL" id="JBHSNA010000009">
    <property type="protein sequence ID" value="MFC5566999.1"/>
    <property type="molecule type" value="Genomic_DNA"/>
</dbReference>
<dbReference type="RefSeq" id="WP_209839660.1">
    <property type="nucleotide sequence ID" value="NZ_JAGGJP010000005.1"/>
</dbReference>
<evidence type="ECO:0000256" key="1">
    <source>
        <dbReference type="SAM" id="Phobius"/>
    </source>
</evidence>
<keyword evidence="1" id="KW-0472">Membrane</keyword>
<feature type="transmembrane region" description="Helical" evidence="1">
    <location>
        <begin position="80"/>
        <end position="98"/>
    </location>
</feature>
<reference evidence="3" key="1">
    <citation type="journal article" date="2019" name="Int. J. Syst. Evol. Microbiol.">
        <title>The Global Catalogue of Microorganisms (GCM) 10K type strain sequencing project: providing services to taxonomists for standard genome sequencing and annotation.</title>
        <authorList>
            <consortium name="The Broad Institute Genomics Platform"/>
            <consortium name="The Broad Institute Genome Sequencing Center for Infectious Disease"/>
            <person name="Wu L."/>
            <person name="Ma J."/>
        </authorList>
    </citation>
    <scope>NUCLEOTIDE SEQUENCE [LARGE SCALE GENOMIC DNA]</scope>
    <source>
        <strain evidence="3">KACC 11588</strain>
    </source>
</reference>
<keyword evidence="3" id="KW-1185">Reference proteome</keyword>
<feature type="transmembrane region" description="Helical" evidence="1">
    <location>
        <begin position="50"/>
        <end position="74"/>
    </location>
</feature>
<keyword evidence="1" id="KW-1133">Transmembrane helix</keyword>
<comment type="caution">
    <text evidence="2">The sequence shown here is derived from an EMBL/GenBank/DDBJ whole genome shotgun (WGS) entry which is preliminary data.</text>
</comment>
<evidence type="ECO:0000313" key="2">
    <source>
        <dbReference type="EMBL" id="MFC5566999.1"/>
    </source>
</evidence>
<gene>
    <name evidence="2" type="ORF">ACFPOC_11310</name>
</gene>
<name>A0ABW0SDS2_9RHOB</name>
<feature type="transmembrane region" description="Helical" evidence="1">
    <location>
        <begin position="154"/>
        <end position="172"/>
    </location>
</feature>
<dbReference type="Proteomes" id="UP001596056">
    <property type="component" value="Unassembled WGS sequence"/>
</dbReference>
<organism evidence="2 3">
    <name type="scientific">Rubellimicrobium aerolatum</name>
    <dbReference type="NCBI Taxonomy" id="490979"/>
    <lineage>
        <taxon>Bacteria</taxon>
        <taxon>Pseudomonadati</taxon>
        <taxon>Pseudomonadota</taxon>
        <taxon>Alphaproteobacteria</taxon>
        <taxon>Rhodobacterales</taxon>
        <taxon>Roseobacteraceae</taxon>
        <taxon>Rubellimicrobium</taxon>
    </lineage>
</organism>
<proteinExistence type="predicted"/>
<dbReference type="InterPro" id="IPR018729">
    <property type="entry name" value="DUF2269_transmembrane"/>
</dbReference>
<dbReference type="Pfam" id="PF10027">
    <property type="entry name" value="DUF2269"/>
    <property type="match status" value="1"/>
</dbReference>